<dbReference type="EMBL" id="JACJKY010000001">
    <property type="protein sequence ID" value="MBM6919719.1"/>
    <property type="molecule type" value="Genomic_DNA"/>
</dbReference>
<proteinExistence type="predicted"/>
<dbReference type="Proteomes" id="UP000774750">
    <property type="component" value="Unassembled WGS sequence"/>
</dbReference>
<reference evidence="1" key="1">
    <citation type="submission" date="2020-08" db="EMBL/GenBank/DDBJ databases">
        <authorList>
            <person name="Cejkova D."/>
            <person name="Kubasova T."/>
            <person name="Jahodarova E."/>
            <person name="Rychlik I."/>
        </authorList>
    </citation>
    <scope>NUCLEOTIDE SEQUENCE</scope>
    <source>
        <strain evidence="1">An559</strain>
    </source>
</reference>
<protein>
    <submittedName>
        <fullName evidence="1">Uncharacterized protein</fullName>
    </submittedName>
</protein>
<evidence type="ECO:0000313" key="2">
    <source>
        <dbReference type="Proteomes" id="UP000774750"/>
    </source>
</evidence>
<evidence type="ECO:0000313" key="1">
    <source>
        <dbReference type="EMBL" id="MBM6919719.1"/>
    </source>
</evidence>
<accession>A0A939BBX0</accession>
<comment type="caution">
    <text evidence="1">The sequence shown here is derived from an EMBL/GenBank/DDBJ whole genome shotgun (WGS) entry which is preliminary data.</text>
</comment>
<reference evidence="1" key="2">
    <citation type="journal article" date="2021" name="Sci. Rep.">
        <title>The distribution of antibiotic resistance genes in chicken gut microbiota commensals.</title>
        <authorList>
            <person name="Juricova H."/>
            <person name="Matiasovicova J."/>
            <person name="Kubasova T."/>
            <person name="Cejkova D."/>
            <person name="Rychlik I."/>
        </authorList>
    </citation>
    <scope>NUCLEOTIDE SEQUENCE</scope>
    <source>
        <strain evidence="1">An559</strain>
    </source>
</reference>
<dbReference type="InterPro" id="IPR025619">
    <property type="entry name" value="YlzJ"/>
</dbReference>
<sequence>MLYTVIDEADLFFSPAPARKTIRCGSLLLEGTEDSAGFTVCRLITTDLNEYLHGTFLPGQTIHPPQKL</sequence>
<keyword evidence="2" id="KW-1185">Reference proteome</keyword>
<name>A0A939BBX0_9FIRM</name>
<dbReference type="RefSeq" id="WP_204443768.1">
    <property type="nucleotide sequence ID" value="NZ_JACJKY010000001.1"/>
</dbReference>
<organism evidence="1 2">
    <name type="scientific">Merdimmobilis hominis</name>
    <dbReference type="NCBI Taxonomy" id="2897707"/>
    <lineage>
        <taxon>Bacteria</taxon>
        <taxon>Bacillati</taxon>
        <taxon>Bacillota</taxon>
        <taxon>Clostridia</taxon>
        <taxon>Eubacteriales</taxon>
        <taxon>Oscillospiraceae</taxon>
        <taxon>Merdimmobilis</taxon>
    </lineage>
</organism>
<gene>
    <name evidence="1" type="ORF">H6A12_00865</name>
</gene>
<dbReference type="Pfam" id="PF14035">
    <property type="entry name" value="YlzJ"/>
    <property type="match status" value="1"/>
</dbReference>
<dbReference type="AlphaFoldDB" id="A0A939BBX0"/>